<reference evidence="3" key="2">
    <citation type="journal article" date="2021" name="World Allergy Organ. J.">
        <title>Chromosome-level assembly of Dermatophagoides farinae genome and transcriptome reveals two novel allergens Der f 37 and Der f 39.</title>
        <authorList>
            <person name="Chen J."/>
            <person name="Cai Z."/>
            <person name="Fan D."/>
            <person name="Hu J."/>
            <person name="Hou Y."/>
            <person name="He Y."/>
            <person name="Zhang Z."/>
            <person name="Zhao Z."/>
            <person name="Gao P."/>
            <person name="Hu W."/>
            <person name="Sun J."/>
            <person name="Li J."/>
            <person name="Ji K."/>
        </authorList>
    </citation>
    <scope>NUCLEOTIDE SEQUENCE</scope>
    <source>
        <strain evidence="3">JKM2019</strain>
    </source>
</reference>
<reference evidence="3" key="1">
    <citation type="submission" date="2020-06" db="EMBL/GenBank/DDBJ databases">
        <authorList>
            <person name="Ji K."/>
            <person name="Li J."/>
        </authorList>
    </citation>
    <scope>NUCLEOTIDE SEQUENCE</scope>
    <source>
        <strain evidence="3">JKM2019</strain>
        <tissue evidence="3">Whole body</tissue>
    </source>
</reference>
<dbReference type="AlphaFoldDB" id="A0A9D4SLX2"/>
<keyword evidence="2" id="KW-0812">Transmembrane</keyword>
<accession>A0A9D4SLX2</accession>
<evidence type="ECO:0000256" key="2">
    <source>
        <dbReference type="SAM" id="Phobius"/>
    </source>
</evidence>
<evidence type="ECO:0000256" key="1">
    <source>
        <dbReference type="SAM" id="MobiDB-lite"/>
    </source>
</evidence>
<feature type="transmembrane region" description="Helical" evidence="2">
    <location>
        <begin position="48"/>
        <end position="71"/>
    </location>
</feature>
<gene>
    <name evidence="3" type="ORF">HUG17_2166</name>
</gene>
<feature type="compositionally biased region" description="Low complexity" evidence="1">
    <location>
        <begin position="141"/>
        <end position="157"/>
    </location>
</feature>
<feature type="compositionally biased region" description="Basic and acidic residues" evidence="1">
    <location>
        <begin position="128"/>
        <end position="139"/>
    </location>
</feature>
<organism evidence="3">
    <name type="scientific">Dermatophagoides farinae</name>
    <name type="common">American house dust mite</name>
    <dbReference type="NCBI Taxonomy" id="6954"/>
    <lineage>
        <taxon>Eukaryota</taxon>
        <taxon>Metazoa</taxon>
        <taxon>Ecdysozoa</taxon>
        <taxon>Arthropoda</taxon>
        <taxon>Chelicerata</taxon>
        <taxon>Arachnida</taxon>
        <taxon>Acari</taxon>
        <taxon>Acariformes</taxon>
        <taxon>Sarcoptiformes</taxon>
        <taxon>Astigmata</taxon>
        <taxon>Psoroptidia</taxon>
        <taxon>Analgoidea</taxon>
        <taxon>Pyroglyphidae</taxon>
        <taxon>Dermatophagoidinae</taxon>
        <taxon>Dermatophagoides</taxon>
    </lineage>
</organism>
<feature type="compositionally biased region" description="Low complexity" evidence="1">
    <location>
        <begin position="115"/>
        <end position="126"/>
    </location>
</feature>
<protein>
    <submittedName>
        <fullName evidence="3">Uncharacterized protein</fullName>
    </submittedName>
</protein>
<proteinExistence type="predicted"/>
<dbReference type="Proteomes" id="UP000828236">
    <property type="component" value="Unassembled WGS sequence"/>
</dbReference>
<comment type="caution">
    <text evidence="3">The sequence shown here is derived from an EMBL/GenBank/DDBJ whole genome shotgun (WGS) entry which is preliminary data.</text>
</comment>
<dbReference type="EMBL" id="SDOV01000001">
    <property type="protein sequence ID" value="KAH7646628.1"/>
    <property type="molecule type" value="Genomic_DNA"/>
</dbReference>
<sequence>MDSNVMETTETDILIDSYTATILNDNDEQQQQQQQQQFEIDDQKPDSYILIIIIIICVVIILILMILIWVLCCRFYRTMTLAGILEQKQKRKIEKIKRKLAKELSTKYRAKDHQSIITISSPPTTTNRRSERKDDEQHYKSSSSSTTTTTTTSASSLTLIPQTTNTTIPLTLNHHHHLHKTIESIRKIKAKPSAKIPVPPLPQNTSLLLSPSKRFESLKSFKPDK</sequence>
<name>A0A9D4SLX2_DERFA</name>
<feature type="region of interest" description="Disordered" evidence="1">
    <location>
        <begin position="115"/>
        <end position="157"/>
    </location>
</feature>
<keyword evidence="2" id="KW-1133">Transmembrane helix</keyword>
<keyword evidence="2" id="KW-0472">Membrane</keyword>
<evidence type="ECO:0000313" key="3">
    <source>
        <dbReference type="EMBL" id="KAH7646628.1"/>
    </source>
</evidence>